<comment type="similarity">
    <text evidence="2">In the N-terminal section; belongs to the transposase 2 family.</text>
</comment>
<feature type="domain" description="Transposase putative helix-turn-helix" evidence="10">
    <location>
        <begin position="1"/>
        <end position="46"/>
    </location>
</feature>
<evidence type="ECO:0000256" key="2">
    <source>
        <dbReference type="ARBA" id="ARBA00011044"/>
    </source>
</evidence>
<dbReference type="GO" id="GO:0003677">
    <property type="term" value="F:DNA binding"/>
    <property type="evidence" value="ECO:0007669"/>
    <property type="project" value="UniProtKB-KW"/>
</dbReference>
<dbReference type="NCBIfam" id="NF040570">
    <property type="entry name" value="guided_TnpB"/>
    <property type="match status" value="1"/>
</dbReference>
<evidence type="ECO:0000259" key="10">
    <source>
        <dbReference type="Pfam" id="PF12323"/>
    </source>
</evidence>
<gene>
    <name evidence="11" type="ORF">A8C52_04545</name>
</gene>
<keyword evidence="7" id="KW-0233">DNA recombination</keyword>
<evidence type="ECO:0000256" key="3">
    <source>
        <dbReference type="ARBA" id="ARBA00022578"/>
    </source>
</evidence>
<accession>A0A9X6S602</accession>
<keyword evidence="4" id="KW-0479">Metal-binding</keyword>
<protein>
    <submittedName>
        <fullName evidence="11">Transposase</fullName>
    </submittedName>
</protein>
<evidence type="ECO:0000259" key="8">
    <source>
        <dbReference type="Pfam" id="PF01385"/>
    </source>
</evidence>
<name>A0A9X6S602_9LACO</name>
<dbReference type="RefSeq" id="WP_086201390.1">
    <property type="nucleotide sequence ID" value="NZ_LXZG01000095.1"/>
</dbReference>
<keyword evidence="3" id="KW-0815">Transposition</keyword>
<feature type="domain" description="Cas12f1-like TNB" evidence="9">
    <location>
        <begin position="314"/>
        <end position="387"/>
    </location>
</feature>
<dbReference type="InterPro" id="IPR051399">
    <property type="entry name" value="RNA-guided_DNA_endo/Transpos"/>
</dbReference>
<reference evidence="11 12" key="1">
    <citation type="submission" date="2016-05" db="EMBL/GenBank/DDBJ databases">
        <authorList>
            <person name="Lee J.-Y."/>
            <person name="Kim E.B."/>
            <person name="Choi Y.-J."/>
        </authorList>
    </citation>
    <scope>NUCLEOTIDE SEQUENCE [LARGE SCALE GENOMIC DNA]</scope>
    <source>
        <strain evidence="11 12">KLA006</strain>
    </source>
</reference>
<dbReference type="GO" id="GO:0046872">
    <property type="term" value="F:metal ion binding"/>
    <property type="evidence" value="ECO:0007669"/>
    <property type="project" value="UniProtKB-KW"/>
</dbReference>
<evidence type="ECO:0000259" key="9">
    <source>
        <dbReference type="Pfam" id="PF07282"/>
    </source>
</evidence>
<comment type="similarity">
    <text evidence="1">In the C-terminal section; belongs to the transposase 35 family.</text>
</comment>
<dbReference type="Pfam" id="PF01385">
    <property type="entry name" value="OrfB_IS605"/>
    <property type="match status" value="1"/>
</dbReference>
<evidence type="ECO:0000313" key="12">
    <source>
        <dbReference type="Proteomes" id="UP000218139"/>
    </source>
</evidence>
<dbReference type="Pfam" id="PF07282">
    <property type="entry name" value="Cas12f1-like_TNB"/>
    <property type="match status" value="1"/>
</dbReference>
<dbReference type="Proteomes" id="UP000218139">
    <property type="component" value="Unassembled WGS sequence"/>
</dbReference>
<dbReference type="InterPro" id="IPR010095">
    <property type="entry name" value="Cas12f1-like_TNB"/>
</dbReference>
<dbReference type="InterPro" id="IPR021027">
    <property type="entry name" value="Transposase_put_HTH"/>
</dbReference>
<dbReference type="GO" id="GO:0006310">
    <property type="term" value="P:DNA recombination"/>
    <property type="evidence" value="ECO:0007669"/>
    <property type="project" value="UniProtKB-KW"/>
</dbReference>
<dbReference type="AlphaFoldDB" id="A0A9X6S602"/>
<dbReference type="EMBL" id="LXZO01000044">
    <property type="protein sequence ID" value="PAY49215.1"/>
    <property type="molecule type" value="Genomic_DNA"/>
</dbReference>
<evidence type="ECO:0000256" key="7">
    <source>
        <dbReference type="ARBA" id="ARBA00023172"/>
    </source>
</evidence>
<evidence type="ECO:0000256" key="6">
    <source>
        <dbReference type="ARBA" id="ARBA00023125"/>
    </source>
</evidence>
<evidence type="ECO:0000256" key="1">
    <source>
        <dbReference type="ARBA" id="ARBA00008761"/>
    </source>
</evidence>
<sequence length="396" mass="46259">MVLKAIKARIYPNQTQKEQLLVNFGCVRFVWNQMLNMQIERHKNNKDAKYQNHFAMNNMLKAMKLEYPWLKQAESTSLQVANRDLDDAFKRFFNKKLKNGFPRFKRKKCAQSYTSKAVKNNIQVLDNHHIKLPKLGVVKYRTGRKITGKIKAVTLRINSQGQYYLSVLTESENQTFKKTGKVIGLDLGLSDLIITSDGIKHDTIRFDKDMQAKLRLHERKLARRLHKAKVEIAFDKHEKVLFPRTKLTQFPRYQAERKTVAKLKNKVANQRLDYLHKITTKLVKDYDVIVVEKLNTNGMLKNHHLSRSIANAAWSKLVSLLDYKCKWYGKQLIIVDPKNTSRICSNCGKKNHDFDKLTQQEWLNTREWNCPNCQTHHDRDVNAAKNILARGLKTLA</sequence>
<evidence type="ECO:0000256" key="5">
    <source>
        <dbReference type="ARBA" id="ARBA00022833"/>
    </source>
</evidence>
<keyword evidence="5" id="KW-0862">Zinc</keyword>
<dbReference type="PANTHER" id="PTHR30405">
    <property type="entry name" value="TRANSPOSASE"/>
    <property type="match status" value="1"/>
</dbReference>
<comment type="caution">
    <text evidence="11">The sequence shown here is derived from an EMBL/GenBank/DDBJ whole genome shotgun (WGS) entry which is preliminary data.</text>
</comment>
<evidence type="ECO:0000313" key="11">
    <source>
        <dbReference type="EMBL" id="PAY49215.1"/>
    </source>
</evidence>
<dbReference type="InterPro" id="IPR001959">
    <property type="entry name" value="Transposase"/>
</dbReference>
<dbReference type="GO" id="GO:0032196">
    <property type="term" value="P:transposition"/>
    <property type="evidence" value="ECO:0007669"/>
    <property type="project" value="UniProtKB-KW"/>
</dbReference>
<feature type="domain" description="Probable transposase IS891/IS1136/IS1341" evidence="8">
    <location>
        <begin position="169"/>
        <end position="302"/>
    </location>
</feature>
<proteinExistence type="inferred from homology"/>
<organism evidence="11 12">
    <name type="scientific">Ligilactobacillus salivarius</name>
    <dbReference type="NCBI Taxonomy" id="1624"/>
    <lineage>
        <taxon>Bacteria</taxon>
        <taxon>Bacillati</taxon>
        <taxon>Bacillota</taxon>
        <taxon>Bacilli</taxon>
        <taxon>Lactobacillales</taxon>
        <taxon>Lactobacillaceae</taxon>
        <taxon>Ligilactobacillus</taxon>
    </lineage>
</organism>
<evidence type="ECO:0000256" key="4">
    <source>
        <dbReference type="ARBA" id="ARBA00022723"/>
    </source>
</evidence>
<dbReference type="NCBIfam" id="TIGR01766">
    <property type="entry name" value="IS200/IS605 family accessory protein TnpB-like domain"/>
    <property type="match status" value="1"/>
</dbReference>
<keyword evidence="6" id="KW-0238">DNA-binding</keyword>
<dbReference type="PANTHER" id="PTHR30405:SF25">
    <property type="entry name" value="RNA-GUIDED DNA ENDONUCLEASE INSQ-RELATED"/>
    <property type="match status" value="1"/>
</dbReference>
<dbReference type="Pfam" id="PF12323">
    <property type="entry name" value="HTH_OrfB_IS605"/>
    <property type="match status" value="1"/>
</dbReference>